<keyword evidence="4" id="KW-1185">Reference proteome</keyword>
<reference evidence="3" key="1">
    <citation type="journal article" date="2020" name="Stud. Mycol.">
        <title>101 Dothideomycetes genomes: a test case for predicting lifestyles and emergence of pathogens.</title>
        <authorList>
            <person name="Haridas S."/>
            <person name="Albert R."/>
            <person name="Binder M."/>
            <person name="Bloem J."/>
            <person name="Labutti K."/>
            <person name="Salamov A."/>
            <person name="Andreopoulos B."/>
            <person name="Baker S."/>
            <person name="Barry K."/>
            <person name="Bills G."/>
            <person name="Bluhm B."/>
            <person name="Cannon C."/>
            <person name="Castanera R."/>
            <person name="Culley D."/>
            <person name="Daum C."/>
            <person name="Ezra D."/>
            <person name="Gonzalez J."/>
            <person name="Henrissat B."/>
            <person name="Kuo A."/>
            <person name="Liang C."/>
            <person name="Lipzen A."/>
            <person name="Lutzoni F."/>
            <person name="Magnuson J."/>
            <person name="Mondo S."/>
            <person name="Nolan M."/>
            <person name="Ohm R."/>
            <person name="Pangilinan J."/>
            <person name="Park H.-J."/>
            <person name="Ramirez L."/>
            <person name="Alfaro M."/>
            <person name="Sun H."/>
            <person name="Tritt A."/>
            <person name="Yoshinaga Y."/>
            <person name="Zwiers L.-H."/>
            <person name="Turgeon B."/>
            <person name="Goodwin S."/>
            <person name="Spatafora J."/>
            <person name="Crous P."/>
            <person name="Grigoriev I."/>
        </authorList>
    </citation>
    <scope>NUCLEOTIDE SEQUENCE</scope>
    <source>
        <strain evidence="3">CBS 183.55</strain>
    </source>
</reference>
<dbReference type="EMBL" id="ML978958">
    <property type="protein sequence ID" value="KAF1932751.1"/>
    <property type="molecule type" value="Genomic_DNA"/>
</dbReference>
<feature type="compositionally biased region" description="Low complexity" evidence="1">
    <location>
        <begin position="194"/>
        <end position="205"/>
    </location>
</feature>
<dbReference type="RefSeq" id="XP_033452999.1">
    <property type="nucleotide sequence ID" value="XM_033590179.1"/>
</dbReference>
<feature type="transmembrane region" description="Helical" evidence="2">
    <location>
        <begin position="218"/>
        <end position="243"/>
    </location>
</feature>
<evidence type="ECO:0000256" key="1">
    <source>
        <dbReference type="SAM" id="MobiDB-lite"/>
    </source>
</evidence>
<feature type="region of interest" description="Disordered" evidence="1">
    <location>
        <begin position="326"/>
        <end position="353"/>
    </location>
</feature>
<proteinExistence type="predicted"/>
<feature type="region of interest" description="Disordered" evidence="1">
    <location>
        <begin position="194"/>
        <end position="214"/>
    </location>
</feature>
<sequence length="353" mass="37947">MPASTSAVCQPLSDSTTYIYSDLDNGFTPPTSCLGRSFTSVPDGYDRYASSTAGTKTKTYISLDVYRGRDPACFPPRFPAACSYTATFTQVAGQLYGDIPALPQSSIEVTGVTWSETHYVYSPATCPEHYATMSIRTDATAGNVTSAICCPISAVLQNTTMIFSSSVMNLFAPTIKVAWHKSDMIRWRDAPATSTPTVLVPSSTSNADTEDSRPSSNMAIIAATAVGSIAAVAIVAAIALLFWRRRTKWSRLPKNDDSSAHKVELSGEGKNHAELSDDMGLHESEAQDRPKEVAEQRAPAELDSGWNGWEAPALLDLDFSNFGTDQDVVENSPATSDCGSSVQQTPVELIARR</sequence>
<name>A0A6A5RWF9_9PLEO</name>
<dbReference type="GeneID" id="54347840"/>
<dbReference type="AlphaFoldDB" id="A0A6A5RWF9"/>
<protein>
    <recommendedName>
        <fullName evidence="5">Mid2 domain-containing protein</fullName>
    </recommendedName>
</protein>
<feature type="compositionally biased region" description="Basic and acidic residues" evidence="1">
    <location>
        <begin position="253"/>
        <end position="300"/>
    </location>
</feature>
<organism evidence="3 4">
    <name type="scientific">Didymella exigua CBS 183.55</name>
    <dbReference type="NCBI Taxonomy" id="1150837"/>
    <lineage>
        <taxon>Eukaryota</taxon>
        <taxon>Fungi</taxon>
        <taxon>Dikarya</taxon>
        <taxon>Ascomycota</taxon>
        <taxon>Pezizomycotina</taxon>
        <taxon>Dothideomycetes</taxon>
        <taxon>Pleosporomycetidae</taxon>
        <taxon>Pleosporales</taxon>
        <taxon>Pleosporineae</taxon>
        <taxon>Didymellaceae</taxon>
        <taxon>Didymella</taxon>
    </lineage>
</organism>
<evidence type="ECO:0000313" key="3">
    <source>
        <dbReference type="EMBL" id="KAF1932751.1"/>
    </source>
</evidence>
<evidence type="ECO:0008006" key="5">
    <source>
        <dbReference type="Google" id="ProtNLM"/>
    </source>
</evidence>
<keyword evidence="2" id="KW-0812">Transmembrane</keyword>
<evidence type="ECO:0000256" key="2">
    <source>
        <dbReference type="SAM" id="Phobius"/>
    </source>
</evidence>
<feature type="compositionally biased region" description="Polar residues" evidence="1">
    <location>
        <begin position="332"/>
        <end position="346"/>
    </location>
</feature>
<keyword evidence="2" id="KW-1133">Transmembrane helix</keyword>
<accession>A0A6A5RWF9</accession>
<dbReference type="Proteomes" id="UP000800082">
    <property type="component" value="Unassembled WGS sequence"/>
</dbReference>
<keyword evidence="2" id="KW-0472">Membrane</keyword>
<evidence type="ECO:0000313" key="4">
    <source>
        <dbReference type="Proteomes" id="UP000800082"/>
    </source>
</evidence>
<gene>
    <name evidence="3" type="ORF">M421DRAFT_399172</name>
</gene>
<feature type="region of interest" description="Disordered" evidence="1">
    <location>
        <begin position="253"/>
        <end position="306"/>
    </location>
</feature>